<dbReference type="AlphaFoldDB" id="A0A9P1NJR7"/>
<organism evidence="3">
    <name type="scientific">Vibrio nigripulchritudo</name>
    <dbReference type="NCBI Taxonomy" id="28173"/>
    <lineage>
        <taxon>Bacteria</taxon>
        <taxon>Pseudomonadati</taxon>
        <taxon>Pseudomonadota</taxon>
        <taxon>Gammaproteobacteria</taxon>
        <taxon>Vibrionales</taxon>
        <taxon>Vibrionaceae</taxon>
        <taxon>Vibrio</taxon>
    </lineage>
</organism>
<dbReference type="PANTHER" id="PTHR40606">
    <property type="match status" value="1"/>
</dbReference>
<gene>
    <name evidence="3" type="ORF">VIBNI_0192</name>
</gene>
<geneLocation type="plasmid" evidence="3">
    <name>VIBNI_pA</name>
</geneLocation>
<dbReference type="Gene3D" id="3.30.160.160">
    <property type="entry name" value="YegP-like"/>
    <property type="match status" value="1"/>
</dbReference>
<dbReference type="InterPro" id="IPR036913">
    <property type="entry name" value="YegP-like_sf"/>
</dbReference>
<evidence type="ECO:0000313" key="3">
    <source>
        <dbReference type="EMBL" id="CBJ93211.1"/>
    </source>
</evidence>
<dbReference type="RefSeq" id="WP_013610339.1">
    <property type="nucleotide sequence ID" value="NC_015156.1"/>
</dbReference>
<dbReference type="Pfam" id="PF07411">
    <property type="entry name" value="DUF1508"/>
    <property type="match status" value="1"/>
</dbReference>
<evidence type="ECO:0000259" key="2">
    <source>
        <dbReference type="Pfam" id="PF07411"/>
    </source>
</evidence>
<dbReference type="PANTHER" id="PTHR40606:SF1">
    <property type="entry name" value="UPF0339 PROTEIN YEGP"/>
    <property type="match status" value="1"/>
</dbReference>
<reference evidence="3" key="1">
    <citation type="submission" date="2010-02" db="EMBL/GenBank/DDBJ databases">
        <authorList>
            <person name="Genoscope - CEA"/>
        </authorList>
    </citation>
    <scope>NUCLEOTIDE SEQUENCE</scope>
    <source>
        <plasmid evidence="3">VIBNI_pA</plasmid>
    </source>
</reference>
<dbReference type="InterPro" id="IPR051141">
    <property type="entry name" value="UPF0339_domain"/>
</dbReference>
<comment type="similarity">
    <text evidence="1">Belongs to the UPF0339 family. Duplicated subfamily.</text>
</comment>
<feature type="domain" description="DUF1508" evidence="2">
    <location>
        <begin position="17"/>
        <end position="58"/>
    </location>
</feature>
<dbReference type="SUPFAM" id="SSF160113">
    <property type="entry name" value="YegP-like"/>
    <property type="match status" value="1"/>
</dbReference>
<sequence length="94" mass="10499">MGYYELIKCNQDRTRPYYFVLKASNGKVIVSSRRYKSKYAAANGIRSVQDNGHAVNVIDRTFGQTPGGRAKNSHTLQTLDQRSLKALCKTPSST</sequence>
<dbReference type="InterPro" id="IPR010879">
    <property type="entry name" value="DUF1508"/>
</dbReference>
<dbReference type="EMBL" id="FP893246">
    <property type="protein sequence ID" value="CBJ93211.1"/>
    <property type="molecule type" value="Genomic_DNA"/>
</dbReference>
<proteinExistence type="inferred from homology"/>
<evidence type="ECO:0000256" key="1">
    <source>
        <dbReference type="ARBA" id="ARBA00007576"/>
    </source>
</evidence>
<name>A0A9P1NJR7_9VIBR</name>
<protein>
    <recommendedName>
        <fullName evidence="2">DUF1508 domain-containing protein</fullName>
    </recommendedName>
</protein>
<accession>A0A9P1NJR7</accession>
<keyword evidence="3" id="KW-0614">Plasmid</keyword>